<feature type="signal peptide" evidence="5">
    <location>
        <begin position="1"/>
        <end position="15"/>
    </location>
</feature>
<dbReference type="SUPFAM" id="SSF49854">
    <property type="entry name" value="Spermadhesin, CUB domain"/>
    <property type="match status" value="3"/>
</dbReference>
<sequence length="882" mass="98016">MLQVLFLIALSAAYGDEMESSKVFNKASGHFFANNDKTIPPNESWTAIIEPPNATDIFVVIEDMILDENDTMSLISDDKTLKVMSGSQDPFSFLVNGPNLTIVVNTSANRNAARKFVGYYTNTGCIYQLNSTFGTLSTPTLYTKNGISNCSFSIIPQFKLFSKVSVTFLHFQFNKSVLKIIHDENIDNYTGDSIPSEIIADKKLELIFTLNGNDTAKFAHETVLKESEYIELNNSQSSYNFAYKPSPVEGYYPSGEECHWVIKSEENTTISFKFIDISLPSTATRIIFNDGKNKFSNLLFHVSSIDQKVAKKRYIASSGKFLWISIEQPDKNTLVFGEATMRRNGGYRKGSGKLSVPSNSTDVIYLLEEEIGKNIVLSQHKGSLTINSTISVYNDFSTDSLPILSYNMSLPHYAIVSSTSKMMVIATNFGENSSYEANFKGVNEGCDKMSVLKNGEYLLSGNCNTTCNWIVPPVKDINSVISLHIHPYEFEEQDVVTLSLLDVAQTQITNITSHTVVLPEFYLPSSSGFLLNTTRGNCSVANDMLHATFEKKKGCNSIQKLAPGNHLSVSSPNFPDSYPLWAHCWYNISTINDSKNNHFLLTVKRIDLAKTHYLRIIDSIGNSTKIVQTYKGTLDVLPEDLILSNRASIEFSAQPCNSTKKQPLNLSTTSGFSLDIIAADCGDKITKKEGNFTTPDYPKNTSALFCIWILEVPDNHSIINFTLTKNDSKDYELNIYDGPSVRNETMKNHSSSTHLSLTNSLIFVYHRSNNSQTAQGIQVAFHSQECSKRCENGLCLHEDWICNGINNCGDNTDEINCGFVPYTTTSPPPPETKSYGVSPVALGLGIPIAFILGIVATIYLPPLIRRFRSGQYHQFRDVSADA</sequence>
<dbReference type="InterPro" id="IPR036055">
    <property type="entry name" value="LDL_receptor-like_sf"/>
</dbReference>
<dbReference type="CDD" id="cd00112">
    <property type="entry name" value="LDLa"/>
    <property type="match status" value="1"/>
</dbReference>
<keyword evidence="4" id="KW-1133">Transmembrane helix</keyword>
<organism evidence="7">
    <name type="scientific">Hadrurus spadix</name>
    <dbReference type="NCBI Taxonomy" id="141984"/>
    <lineage>
        <taxon>Eukaryota</taxon>
        <taxon>Metazoa</taxon>
        <taxon>Ecdysozoa</taxon>
        <taxon>Arthropoda</taxon>
        <taxon>Chelicerata</taxon>
        <taxon>Arachnida</taxon>
        <taxon>Scorpiones</taxon>
        <taxon>Iurida</taxon>
        <taxon>Iuroidea</taxon>
        <taxon>Hadrurus</taxon>
    </lineage>
</organism>
<dbReference type="InterPro" id="IPR002172">
    <property type="entry name" value="LDrepeatLR_classA_rpt"/>
</dbReference>
<keyword evidence="1" id="KW-0677">Repeat</keyword>
<evidence type="ECO:0000256" key="2">
    <source>
        <dbReference type="ARBA" id="ARBA00023157"/>
    </source>
</evidence>
<dbReference type="InterPro" id="IPR023415">
    <property type="entry name" value="LDLR_class-A_CS"/>
</dbReference>
<dbReference type="Gene3D" id="2.60.120.290">
    <property type="entry name" value="Spermadhesin, CUB domain"/>
    <property type="match status" value="3"/>
</dbReference>
<dbReference type="InterPro" id="IPR000859">
    <property type="entry name" value="CUB_dom"/>
</dbReference>
<feature type="transmembrane region" description="Helical" evidence="4">
    <location>
        <begin position="840"/>
        <end position="860"/>
    </location>
</feature>
<dbReference type="SMART" id="SM00192">
    <property type="entry name" value="LDLa"/>
    <property type="match status" value="1"/>
</dbReference>
<protein>
    <submittedName>
        <fullName evidence="7">Cubilin</fullName>
    </submittedName>
</protein>
<feature type="domain" description="CUB" evidence="6">
    <location>
        <begin position="681"/>
        <end position="784"/>
    </location>
</feature>
<feature type="disulfide bond" evidence="3">
    <location>
        <begin position="790"/>
        <end position="808"/>
    </location>
</feature>
<dbReference type="PROSITE" id="PS01180">
    <property type="entry name" value="CUB"/>
    <property type="match status" value="2"/>
</dbReference>
<keyword evidence="2 3" id="KW-1015">Disulfide bond</keyword>
<dbReference type="PROSITE" id="PS50068">
    <property type="entry name" value="LDLRA_2"/>
    <property type="match status" value="1"/>
</dbReference>
<dbReference type="Gene3D" id="4.10.1220.10">
    <property type="entry name" value="EGF-type module"/>
    <property type="match status" value="1"/>
</dbReference>
<dbReference type="EMBL" id="GFAH01000168">
    <property type="protein sequence ID" value="JAV48221.1"/>
    <property type="molecule type" value="Transcribed_RNA"/>
</dbReference>
<dbReference type="InterPro" id="IPR035914">
    <property type="entry name" value="Sperma_CUB_dom_sf"/>
</dbReference>
<dbReference type="SMART" id="SM00042">
    <property type="entry name" value="CUB"/>
    <property type="match status" value="2"/>
</dbReference>
<keyword evidence="4" id="KW-0812">Transmembrane</keyword>
<feature type="domain" description="CUB" evidence="6">
    <location>
        <begin position="555"/>
        <end position="679"/>
    </location>
</feature>
<evidence type="ECO:0000256" key="1">
    <source>
        <dbReference type="ARBA" id="ARBA00022737"/>
    </source>
</evidence>
<feature type="disulfide bond" evidence="3">
    <location>
        <begin position="802"/>
        <end position="817"/>
    </location>
</feature>
<dbReference type="Pfam" id="PF00431">
    <property type="entry name" value="CUB"/>
    <property type="match status" value="2"/>
</dbReference>
<evidence type="ECO:0000313" key="7">
    <source>
        <dbReference type="EMBL" id="JAV48221.1"/>
    </source>
</evidence>
<evidence type="ECO:0000256" key="3">
    <source>
        <dbReference type="PROSITE-ProRule" id="PRU00124"/>
    </source>
</evidence>
<dbReference type="PANTHER" id="PTHR24251">
    <property type="entry name" value="OVOCHYMASE-RELATED"/>
    <property type="match status" value="1"/>
</dbReference>
<evidence type="ECO:0000256" key="5">
    <source>
        <dbReference type="SAM" id="SignalP"/>
    </source>
</evidence>
<dbReference type="SUPFAM" id="SSF57424">
    <property type="entry name" value="LDL receptor-like module"/>
    <property type="match status" value="1"/>
</dbReference>
<evidence type="ECO:0000256" key="4">
    <source>
        <dbReference type="SAM" id="Phobius"/>
    </source>
</evidence>
<dbReference type="PANTHER" id="PTHR24251:SF37">
    <property type="entry name" value="CUB DOMAIN-CONTAINING PROTEIN"/>
    <property type="match status" value="1"/>
</dbReference>
<keyword evidence="5" id="KW-0732">Signal</keyword>
<reference evidence="7" key="1">
    <citation type="submission" date="2016-11" db="EMBL/GenBank/DDBJ databases">
        <title>Venom-gland transcriptomics and venom proteomics of the black-back scorpion (Hadrurus spadix) reveal detectability challenges and an unexplored realm of animal toxin diversity.</title>
        <authorList>
            <person name="Rokyta D.R."/>
            <person name="Ward M.J."/>
        </authorList>
    </citation>
    <scope>NUCLEOTIDE SEQUENCE</scope>
    <source>
        <tissue evidence="7">Venom gland</tissue>
    </source>
</reference>
<evidence type="ECO:0000259" key="6">
    <source>
        <dbReference type="PROSITE" id="PS01180"/>
    </source>
</evidence>
<dbReference type="PROSITE" id="PS01209">
    <property type="entry name" value="LDLRA_1"/>
    <property type="match status" value="1"/>
</dbReference>
<feature type="chain" id="PRO_5012913301" evidence="5">
    <location>
        <begin position="16"/>
        <end position="882"/>
    </location>
</feature>
<dbReference type="CDD" id="cd00041">
    <property type="entry name" value="CUB"/>
    <property type="match status" value="1"/>
</dbReference>
<dbReference type="AlphaFoldDB" id="A0A1W7RAP5"/>
<keyword evidence="4" id="KW-0472">Membrane</keyword>
<accession>A0A1W7RAP5</accession>
<comment type="caution">
    <text evidence="3">Lacks conserved residue(s) required for the propagation of feature annotation.</text>
</comment>
<proteinExistence type="predicted"/>
<name>A0A1W7RAP5_9SCOR</name>